<reference evidence="3 4" key="1">
    <citation type="submission" date="2018-10" db="EMBL/GenBank/DDBJ databases">
        <title>Sequencing the genomes of 1000 actinobacteria strains.</title>
        <authorList>
            <person name="Klenk H.-P."/>
        </authorList>
    </citation>
    <scope>NUCLEOTIDE SEQUENCE [LARGE SCALE GENOMIC DNA]</scope>
    <source>
        <strain evidence="3 4">DSM 17894</strain>
    </source>
</reference>
<feature type="compositionally biased region" description="Basic and acidic residues" evidence="1">
    <location>
        <begin position="1"/>
        <end position="12"/>
    </location>
</feature>
<dbReference type="Pfam" id="PF00722">
    <property type="entry name" value="Glyco_hydro_16"/>
    <property type="match status" value="1"/>
</dbReference>
<dbReference type="OrthoDB" id="9809583at2"/>
<dbReference type="PROSITE" id="PS51318">
    <property type="entry name" value="TAT"/>
    <property type="match status" value="1"/>
</dbReference>
<dbReference type="CDD" id="cd00413">
    <property type="entry name" value="Glyco_hydrolase_16"/>
    <property type="match status" value="1"/>
</dbReference>
<evidence type="ECO:0000259" key="2">
    <source>
        <dbReference type="PROSITE" id="PS51762"/>
    </source>
</evidence>
<feature type="compositionally biased region" description="Low complexity" evidence="1">
    <location>
        <begin position="81"/>
        <end position="133"/>
    </location>
</feature>
<evidence type="ECO:0000313" key="4">
    <source>
        <dbReference type="Proteomes" id="UP000280008"/>
    </source>
</evidence>
<dbReference type="InterPro" id="IPR000757">
    <property type="entry name" value="Beta-glucanase-like"/>
</dbReference>
<feature type="domain" description="GH16" evidence="2">
    <location>
        <begin position="139"/>
        <end position="367"/>
    </location>
</feature>
<dbReference type="EMBL" id="RBKS01000001">
    <property type="protein sequence ID" value="RKR73579.1"/>
    <property type="molecule type" value="Genomic_DNA"/>
</dbReference>
<accession>A0A495ICD7</accession>
<dbReference type="RefSeq" id="WP_121368431.1">
    <property type="nucleotide sequence ID" value="NZ_RBKS01000001.1"/>
</dbReference>
<dbReference type="InterPro" id="IPR013320">
    <property type="entry name" value="ConA-like_dom_sf"/>
</dbReference>
<feature type="region of interest" description="Disordered" evidence="1">
    <location>
        <begin position="1"/>
        <end position="42"/>
    </location>
</feature>
<dbReference type="PROSITE" id="PS51762">
    <property type="entry name" value="GH16_2"/>
    <property type="match status" value="1"/>
</dbReference>
<evidence type="ECO:0000313" key="3">
    <source>
        <dbReference type="EMBL" id="RKR73579.1"/>
    </source>
</evidence>
<dbReference type="Gene3D" id="2.60.120.200">
    <property type="match status" value="1"/>
</dbReference>
<evidence type="ECO:0000256" key="1">
    <source>
        <dbReference type="SAM" id="MobiDB-lite"/>
    </source>
</evidence>
<dbReference type="InterPro" id="IPR006311">
    <property type="entry name" value="TAT_signal"/>
</dbReference>
<name>A0A495ICD7_9MICO</name>
<dbReference type="Proteomes" id="UP000280008">
    <property type="component" value="Unassembled WGS sequence"/>
</dbReference>
<sequence length="367" mass="39170">MPPAPERPDDPSSRAPSDLPPEVERTAHGRRRKTSGGDSGAVSRRAILTATGGAAVLGLAAVATYVTDPFGSQAAQEPANTPTRGPSPRATTPTPTPEATETPTAEPTPTETPSETATAEPTESAPAPAVGAMPAGDVTSYGIRWTPVFSEDFTTPAATGRVLSAYPKMSAYMSGKDTSGYGEYAPNQVLSVHDSVLDFHLHSENGQPLVASVLPDDYAPHTYCRVSMRYRVTSAPGYKFVGILWPSSNDWNQGEIDWPEGDLDARARPASQVVGLLNSAGQHVFYPLAQWFAPTDQTGFHVATTEWSRGIVRFYWDDKPIAVVTQGVPTAPMRVTLQAETWVNAGPVPTSADAHVEVDWVVIYQQA</sequence>
<keyword evidence="3" id="KW-0378">Hydrolase</keyword>
<organism evidence="3 4">
    <name type="scientific">Frondihabitans australicus</name>
    <dbReference type="NCBI Taxonomy" id="386892"/>
    <lineage>
        <taxon>Bacteria</taxon>
        <taxon>Bacillati</taxon>
        <taxon>Actinomycetota</taxon>
        <taxon>Actinomycetes</taxon>
        <taxon>Micrococcales</taxon>
        <taxon>Microbacteriaceae</taxon>
        <taxon>Frondihabitans</taxon>
    </lineage>
</organism>
<feature type="region of interest" description="Disordered" evidence="1">
    <location>
        <begin position="71"/>
        <end position="133"/>
    </location>
</feature>
<dbReference type="AlphaFoldDB" id="A0A495ICD7"/>
<dbReference type="SUPFAM" id="SSF49899">
    <property type="entry name" value="Concanavalin A-like lectins/glucanases"/>
    <property type="match status" value="1"/>
</dbReference>
<dbReference type="GO" id="GO:0005975">
    <property type="term" value="P:carbohydrate metabolic process"/>
    <property type="evidence" value="ECO:0007669"/>
    <property type="project" value="InterPro"/>
</dbReference>
<protein>
    <submittedName>
        <fullName evidence="3">Glycosyl hydrolase family 16</fullName>
    </submittedName>
</protein>
<gene>
    <name evidence="3" type="ORF">C8E83_0672</name>
</gene>
<proteinExistence type="predicted"/>
<dbReference type="GO" id="GO:0004553">
    <property type="term" value="F:hydrolase activity, hydrolyzing O-glycosyl compounds"/>
    <property type="evidence" value="ECO:0007669"/>
    <property type="project" value="InterPro"/>
</dbReference>
<keyword evidence="4" id="KW-1185">Reference proteome</keyword>
<comment type="caution">
    <text evidence="3">The sequence shown here is derived from an EMBL/GenBank/DDBJ whole genome shotgun (WGS) entry which is preliminary data.</text>
</comment>